<evidence type="ECO:0000313" key="1">
    <source>
        <dbReference type="EMBL" id="OCT56983.1"/>
    </source>
</evidence>
<dbReference type="AlphaFoldDB" id="A0A974BS41"/>
<name>A0A974BS41_XENLA</name>
<reference evidence="1" key="1">
    <citation type="submission" date="2016-05" db="EMBL/GenBank/DDBJ databases">
        <title>WGS assembly of Xenopus laevis.</title>
        <authorList>
            <person name="Session A."/>
            <person name="Uno Y."/>
            <person name="Kwon T."/>
            <person name="Chapman J."/>
            <person name="Toyoda A."/>
            <person name="Takahashi S."/>
            <person name="Fukui A."/>
            <person name="Hikosaka A."/>
            <person name="Putnam N."/>
            <person name="Stites J."/>
            <person name="Van Heeringen S."/>
            <person name="Quigley I."/>
            <person name="Heinz S."/>
            <person name="Hellsten U."/>
            <person name="Lyons J."/>
            <person name="Suzuki A."/>
            <person name="Kondo M."/>
            <person name="Ogino H."/>
            <person name="Ochi H."/>
            <person name="Bogdanovic O."/>
            <person name="Lister R."/>
            <person name="Georgiou G."/>
            <person name="Paranjpe S."/>
            <person name="Van Kruijsbergen I."/>
            <person name="Mozaffari S."/>
            <person name="Shu S."/>
            <person name="Schmutz J."/>
            <person name="Jenkins J."/>
            <person name="Grimwood J."/>
            <person name="Carlson J."/>
            <person name="Mitros T."/>
            <person name="Simakov O."/>
            <person name="Heald R."/>
            <person name="Miller K."/>
            <person name="Haudenschild C."/>
            <person name="Kuroki Y."/>
            <person name="Tanaka T."/>
            <person name="Michiue T."/>
            <person name="Watanabe M."/>
            <person name="Kinoshita T."/>
            <person name="Ohta Y."/>
            <person name="Mawaribuchi S."/>
            <person name="Suzuki Y."/>
            <person name="Haramoto Y."/>
            <person name="Yamamoto T."/>
            <person name="Takagi C."/>
            <person name="Kitzman J."/>
            <person name="Shendure J."/>
            <person name="Nakayama T."/>
            <person name="Izutsu Y."/>
            <person name="Robert J."/>
            <person name="Dichmann D."/>
            <person name="Flajnik M."/>
            <person name="Houston D."/>
            <person name="Marcotte E."/>
            <person name="Wallingford J."/>
            <person name="Ito Y."/>
            <person name="Asashima M."/>
            <person name="Ueno N."/>
            <person name="Matsuda Y."/>
            <person name="Jan Veenstra G."/>
            <person name="Fujiyama A."/>
            <person name="Harland R."/>
            <person name="Taira M."/>
            <person name="Rokhsar D.S."/>
        </authorList>
    </citation>
    <scope>NUCLEOTIDE SEQUENCE</scope>
    <source>
        <strain evidence="1">J</strain>
        <tissue evidence="1">Blood</tissue>
    </source>
</reference>
<gene>
    <name evidence="1" type="ORF">XELAEV_18004164mg</name>
</gene>
<proteinExistence type="predicted"/>
<protein>
    <submittedName>
        <fullName evidence="1">Uncharacterized protein</fullName>
    </submittedName>
</protein>
<accession>A0A974BS41</accession>
<organism evidence="1">
    <name type="scientific">Xenopus laevis</name>
    <name type="common">African clawed frog</name>
    <dbReference type="NCBI Taxonomy" id="8355"/>
    <lineage>
        <taxon>Eukaryota</taxon>
        <taxon>Metazoa</taxon>
        <taxon>Chordata</taxon>
        <taxon>Craniata</taxon>
        <taxon>Vertebrata</taxon>
        <taxon>Euteleostomi</taxon>
        <taxon>Amphibia</taxon>
        <taxon>Batrachia</taxon>
        <taxon>Anura</taxon>
        <taxon>Pipoidea</taxon>
        <taxon>Pipidae</taxon>
        <taxon>Xenopodinae</taxon>
        <taxon>Xenopus</taxon>
        <taxon>Xenopus</taxon>
    </lineage>
</organism>
<dbReference type="Proteomes" id="UP000694892">
    <property type="component" value="Unassembled WGS sequence"/>
</dbReference>
<dbReference type="EMBL" id="KV467240">
    <property type="protein sequence ID" value="OCT56983.1"/>
    <property type="molecule type" value="Genomic_DNA"/>
</dbReference>
<sequence length="83" mass="9558">MGRRETKSGRGRGSPCDLIGRWRCLFTPNSFAVLIKRPALHCLEPRAVSGKWRAPRGAQTVYLFTLIQRPDWQLKYPYSSYMG</sequence>